<organism evidence="2 3">
    <name type="scientific">Chara braunii</name>
    <name type="common">Braun's stonewort</name>
    <dbReference type="NCBI Taxonomy" id="69332"/>
    <lineage>
        <taxon>Eukaryota</taxon>
        <taxon>Viridiplantae</taxon>
        <taxon>Streptophyta</taxon>
        <taxon>Charophyceae</taxon>
        <taxon>Charales</taxon>
        <taxon>Characeae</taxon>
        <taxon>Chara</taxon>
    </lineage>
</organism>
<feature type="region of interest" description="Disordered" evidence="1">
    <location>
        <begin position="160"/>
        <end position="225"/>
    </location>
</feature>
<reference evidence="2 3" key="1">
    <citation type="journal article" date="2018" name="Cell">
        <title>The Chara Genome: Secondary Complexity and Implications for Plant Terrestrialization.</title>
        <authorList>
            <person name="Nishiyama T."/>
            <person name="Sakayama H."/>
            <person name="Vries J.D."/>
            <person name="Buschmann H."/>
            <person name="Saint-Marcoux D."/>
            <person name="Ullrich K.K."/>
            <person name="Haas F.B."/>
            <person name="Vanderstraeten L."/>
            <person name="Becker D."/>
            <person name="Lang D."/>
            <person name="Vosolsobe S."/>
            <person name="Rombauts S."/>
            <person name="Wilhelmsson P.K.I."/>
            <person name="Janitza P."/>
            <person name="Kern R."/>
            <person name="Heyl A."/>
            <person name="Rumpler F."/>
            <person name="Villalobos L.I.A.C."/>
            <person name="Clay J.M."/>
            <person name="Skokan R."/>
            <person name="Toyoda A."/>
            <person name="Suzuki Y."/>
            <person name="Kagoshima H."/>
            <person name="Schijlen E."/>
            <person name="Tajeshwar N."/>
            <person name="Catarino B."/>
            <person name="Hetherington A.J."/>
            <person name="Saltykova A."/>
            <person name="Bonnot C."/>
            <person name="Breuninger H."/>
            <person name="Symeonidi A."/>
            <person name="Radhakrishnan G.V."/>
            <person name="Van Nieuwerburgh F."/>
            <person name="Deforce D."/>
            <person name="Chang C."/>
            <person name="Karol K.G."/>
            <person name="Hedrich R."/>
            <person name="Ulvskov P."/>
            <person name="Glockner G."/>
            <person name="Delwiche C.F."/>
            <person name="Petrasek J."/>
            <person name="Van de Peer Y."/>
            <person name="Friml J."/>
            <person name="Beilby M."/>
            <person name="Dolan L."/>
            <person name="Kohara Y."/>
            <person name="Sugano S."/>
            <person name="Fujiyama A."/>
            <person name="Delaux P.-M."/>
            <person name="Quint M."/>
            <person name="TheiBen G."/>
            <person name="Hagemann M."/>
            <person name="Harholt J."/>
            <person name="Dunand C."/>
            <person name="Zachgo S."/>
            <person name="Langdale J."/>
            <person name="Maumus F."/>
            <person name="Straeten D.V.D."/>
            <person name="Gould S.B."/>
            <person name="Rensing S.A."/>
        </authorList>
    </citation>
    <scope>NUCLEOTIDE SEQUENCE [LARGE SCALE GENOMIC DNA]</scope>
    <source>
        <strain evidence="2 3">S276</strain>
    </source>
</reference>
<sequence>MVGKAVDSGQMAVRGKVSAAEDHSVAAASLRETFCDAEKGGEFDEECGAKGGRAASLEHQQGGRESGLEFGVMKVRGGEEDCRSMGNGAGLAMGSTTATALESPVGRGGGGGGEGRGCAVASEREKYSPGELQRMAFMPPERFSVGLRCPSGCSAERDRVKMERFSGPDRPCAASDREAERIKHQKFSGPDKLGGGGGPAERPLRSPCAASSRSPSVGSNYSSSSLLSGSEALQRSPWQQENMKHCLIDPKQLVIGEKFASGPKAAMHRGVFCKLEMAIKMIATPETPEEVDKLEQAFTEEVTMSLRLRHRNVIQEGSCVSTRLPLWKPYSIGPVAESRPFYCSRAKCWLDDIVMVLRLLRICSSSSSASAPPPPLPPLLLLLLLLLLICSFSSSSSRLWSQLEAGCRLHDAHRRPSLLCSFSSSSSSDAVFMMHIVVLLSSAPSPPRPPPLAAAAASRRRYGLQSFASSRRSPAAQDQGNVAKNASSVLCIRRWMATIDT</sequence>
<evidence type="ECO:0008006" key="4">
    <source>
        <dbReference type="Google" id="ProtNLM"/>
    </source>
</evidence>
<dbReference type="STRING" id="69332.A0A388JST2"/>
<protein>
    <recommendedName>
        <fullName evidence="4">Serine-threonine/tyrosine-protein kinase catalytic domain-containing protein</fullName>
    </recommendedName>
</protein>
<name>A0A388JST2_CHABU</name>
<evidence type="ECO:0000256" key="1">
    <source>
        <dbReference type="SAM" id="MobiDB-lite"/>
    </source>
</evidence>
<evidence type="ECO:0000313" key="3">
    <source>
        <dbReference type="Proteomes" id="UP000265515"/>
    </source>
</evidence>
<gene>
    <name evidence="2" type="ORF">CBR_g16000</name>
</gene>
<dbReference type="Proteomes" id="UP000265515">
    <property type="component" value="Unassembled WGS sequence"/>
</dbReference>
<dbReference type="Gene3D" id="3.30.200.20">
    <property type="entry name" value="Phosphorylase Kinase, domain 1"/>
    <property type="match status" value="1"/>
</dbReference>
<accession>A0A388JST2</accession>
<comment type="caution">
    <text evidence="2">The sequence shown here is derived from an EMBL/GenBank/DDBJ whole genome shotgun (WGS) entry which is preliminary data.</text>
</comment>
<dbReference type="EMBL" id="BFEA01000015">
    <property type="protein sequence ID" value="GBG60879.1"/>
    <property type="molecule type" value="Genomic_DNA"/>
</dbReference>
<feature type="compositionally biased region" description="Low complexity" evidence="1">
    <location>
        <begin position="205"/>
        <end position="225"/>
    </location>
</feature>
<evidence type="ECO:0000313" key="2">
    <source>
        <dbReference type="EMBL" id="GBG60879.1"/>
    </source>
</evidence>
<proteinExistence type="predicted"/>
<keyword evidence="3" id="KW-1185">Reference proteome</keyword>
<dbReference type="AlphaFoldDB" id="A0A388JST2"/>
<dbReference type="Gramene" id="GBG60879">
    <property type="protein sequence ID" value="GBG60879"/>
    <property type="gene ID" value="CBR_g16000"/>
</dbReference>